<comment type="caution">
    <text evidence="9">The sequence shown here is derived from an EMBL/GenBank/DDBJ whole genome shotgun (WGS) entry which is preliminary data.</text>
</comment>
<dbReference type="OrthoDB" id="79562at2759"/>
<dbReference type="InterPro" id="IPR033577">
    <property type="entry name" value="AOPep"/>
</dbReference>
<proteinExistence type="inferred from homology"/>
<dbReference type="InterPro" id="IPR016024">
    <property type="entry name" value="ARM-type_fold"/>
</dbReference>
<dbReference type="PANTHER" id="PTHR46627:SF1">
    <property type="entry name" value="AMINOPEPTIDASE O"/>
    <property type="match status" value="1"/>
</dbReference>
<dbReference type="GO" id="GO:0006508">
    <property type="term" value="P:proteolysis"/>
    <property type="evidence" value="ECO:0007669"/>
    <property type="project" value="UniProtKB-KW"/>
</dbReference>
<evidence type="ECO:0000256" key="3">
    <source>
        <dbReference type="ARBA" id="ARBA00022670"/>
    </source>
</evidence>
<dbReference type="GO" id="GO:0008270">
    <property type="term" value="F:zinc ion binding"/>
    <property type="evidence" value="ECO:0007669"/>
    <property type="project" value="InterPro"/>
</dbReference>
<keyword evidence="3" id="KW-0645">Protease</keyword>
<keyword evidence="7" id="KW-0482">Metalloprotease</keyword>
<feature type="domain" description="Peptidase M1 leukotriene A4 hydrolase/aminopeptidase C-terminal" evidence="8">
    <location>
        <begin position="13"/>
        <end position="162"/>
    </location>
</feature>
<evidence type="ECO:0000256" key="5">
    <source>
        <dbReference type="ARBA" id="ARBA00022801"/>
    </source>
</evidence>
<reference evidence="9" key="1">
    <citation type="thesis" date="2020" institute="ProQuest LLC" country="789 East Eisenhower Parkway, Ann Arbor, MI, USA">
        <title>Comparative Genomics and Chromosome Evolution.</title>
        <authorList>
            <person name="Mudd A.B."/>
        </authorList>
    </citation>
    <scope>NUCLEOTIDE SEQUENCE</scope>
    <source>
        <strain evidence="9">Female2</strain>
        <tissue evidence="9">Blood</tissue>
    </source>
</reference>
<evidence type="ECO:0000259" key="8">
    <source>
        <dbReference type="SMART" id="SM01263"/>
    </source>
</evidence>
<dbReference type="AlphaFoldDB" id="A0A8T2KCY4"/>
<dbReference type="GO" id="GO:0070006">
    <property type="term" value="F:metalloaminopeptidase activity"/>
    <property type="evidence" value="ECO:0007669"/>
    <property type="project" value="InterPro"/>
</dbReference>
<feature type="non-terminal residue" evidence="9">
    <location>
        <position position="1"/>
    </location>
</feature>
<dbReference type="EMBL" id="JAACNH010000001">
    <property type="protein sequence ID" value="KAG8455315.1"/>
    <property type="molecule type" value="Genomic_DNA"/>
</dbReference>
<protein>
    <recommendedName>
        <fullName evidence="8">Peptidase M1 leukotriene A4 hydrolase/aminopeptidase C-terminal domain-containing protein</fullName>
    </recommendedName>
</protein>
<dbReference type="Pfam" id="PF09127">
    <property type="entry name" value="Leuk-A4-hydro_C"/>
    <property type="match status" value="1"/>
</dbReference>
<dbReference type="Proteomes" id="UP000812440">
    <property type="component" value="Chromosome 1"/>
</dbReference>
<dbReference type="InterPro" id="IPR038502">
    <property type="entry name" value="M1_LTA-4_hydro/amino_C_sf"/>
</dbReference>
<dbReference type="GO" id="GO:0005730">
    <property type="term" value="C:nucleolus"/>
    <property type="evidence" value="ECO:0007669"/>
    <property type="project" value="InterPro"/>
</dbReference>
<keyword evidence="10" id="KW-1185">Reference proteome</keyword>
<evidence type="ECO:0000313" key="9">
    <source>
        <dbReference type="EMBL" id="KAG8455315.1"/>
    </source>
</evidence>
<keyword evidence="6" id="KW-0862">Zinc</keyword>
<name>A0A8T2KCY4_9PIPI</name>
<dbReference type="SUPFAM" id="SSF48371">
    <property type="entry name" value="ARM repeat"/>
    <property type="match status" value="1"/>
</dbReference>
<keyword evidence="4" id="KW-0479">Metal-binding</keyword>
<comment type="cofactor">
    <cofactor evidence="1">
        <name>Zn(2+)</name>
        <dbReference type="ChEBI" id="CHEBI:29105"/>
    </cofactor>
</comment>
<evidence type="ECO:0000256" key="6">
    <source>
        <dbReference type="ARBA" id="ARBA00022833"/>
    </source>
</evidence>
<dbReference type="PANTHER" id="PTHR46627">
    <property type="entry name" value="AMINOPEPTIDASE O"/>
    <property type="match status" value="1"/>
</dbReference>
<keyword evidence="5" id="KW-0378">Hydrolase</keyword>
<accession>A0A8T2KCY4</accession>
<comment type="similarity">
    <text evidence="2">Belongs to the peptidase M1 family.</text>
</comment>
<gene>
    <name evidence="9" type="ORF">GDO86_001493</name>
</gene>
<evidence type="ECO:0000256" key="7">
    <source>
        <dbReference type="ARBA" id="ARBA00023049"/>
    </source>
</evidence>
<evidence type="ECO:0000256" key="1">
    <source>
        <dbReference type="ARBA" id="ARBA00001947"/>
    </source>
</evidence>
<evidence type="ECO:0000256" key="2">
    <source>
        <dbReference type="ARBA" id="ARBA00010136"/>
    </source>
</evidence>
<evidence type="ECO:0000313" key="10">
    <source>
        <dbReference type="Proteomes" id="UP000812440"/>
    </source>
</evidence>
<organism evidence="9 10">
    <name type="scientific">Hymenochirus boettgeri</name>
    <name type="common">Congo dwarf clawed frog</name>
    <dbReference type="NCBI Taxonomy" id="247094"/>
    <lineage>
        <taxon>Eukaryota</taxon>
        <taxon>Metazoa</taxon>
        <taxon>Chordata</taxon>
        <taxon>Craniata</taxon>
        <taxon>Vertebrata</taxon>
        <taxon>Euteleostomi</taxon>
        <taxon>Amphibia</taxon>
        <taxon>Batrachia</taxon>
        <taxon>Anura</taxon>
        <taxon>Pipoidea</taxon>
        <taxon>Pipidae</taxon>
        <taxon>Pipinae</taxon>
        <taxon>Hymenochirus</taxon>
    </lineage>
</organism>
<evidence type="ECO:0000256" key="4">
    <source>
        <dbReference type="ARBA" id="ARBA00022723"/>
    </source>
</evidence>
<sequence length="163" mass="19554">PLLEESRTWKENRLVLQVNEEVSKWIHLNQKNRKSRRRKKQHTEEFDEKILPDQLILLLDLLLDEKTLSPRTLHYLLNTYRLQNQDAEVRHRWCELVVKHKYAVAYKDVETFLHEDQAMGVYLYGELMVNEDARQQELARKCFAAVREEMDVSCVKVVGEMLF</sequence>
<dbReference type="Gene3D" id="1.25.40.320">
    <property type="entry name" value="Peptidase M1, leukotriene A4 hydrolase/aminopeptidase C-terminal domain"/>
    <property type="match status" value="1"/>
</dbReference>
<dbReference type="SMART" id="SM01263">
    <property type="entry name" value="Leuk-A4-hydro_C"/>
    <property type="match status" value="1"/>
</dbReference>
<dbReference type="FunFam" id="1.25.40.320:FF:000003">
    <property type="entry name" value="Aminopeptidase O isoform 1"/>
    <property type="match status" value="1"/>
</dbReference>
<dbReference type="InterPro" id="IPR015211">
    <property type="entry name" value="Peptidase_M1_C"/>
</dbReference>